<proteinExistence type="predicted"/>
<dbReference type="InterPro" id="IPR036179">
    <property type="entry name" value="Ig-like_dom_sf"/>
</dbReference>
<reference evidence="4" key="3">
    <citation type="journal article" date="2014" name="Nature">
        <title>Elephant shark genome provides unique insights into gnathostome evolution.</title>
        <authorList>
            <consortium name="International Elephant Shark Genome Sequencing Consortium"/>
            <person name="Venkatesh B."/>
            <person name="Lee A.P."/>
            <person name="Ravi V."/>
            <person name="Maurya A.K."/>
            <person name="Lian M.M."/>
            <person name="Swann J.B."/>
            <person name="Ohta Y."/>
            <person name="Flajnik M.F."/>
            <person name="Sutoh Y."/>
            <person name="Kasahara M."/>
            <person name="Hoon S."/>
            <person name="Gangu V."/>
            <person name="Roy S.W."/>
            <person name="Irimia M."/>
            <person name="Korzh V."/>
            <person name="Kondrychyn I."/>
            <person name="Lim Z.W."/>
            <person name="Tay B.H."/>
            <person name="Tohari S."/>
            <person name="Kong K.W."/>
            <person name="Ho S."/>
            <person name="Lorente-Galdos B."/>
            <person name="Quilez J."/>
            <person name="Marques-Bonet T."/>
            <person name="Raney B.J."/>
            <person name="Ingham P.W."/>
            <person name="Tay A."/>
            <person name="Hillier L.W."/>
            <person name="Minx P."/>
            <person name="Boehm T."/>
            <person name="Wilson R.K."/>
            <person name="Brenner S."/>
            <person name="Warren W.C."/>
        </authorList>
    </citation>
    <scope>NUCLEOTIDE SEQUENCE [LARGE SCALE GENOMIC DNA]</scope>
</reference>
<dbReference type="Ensembl" id="ENSCMIT00000037027.1">
    <property type="protein sequence ID" value="ENSCMIP00000036487.1"/>
    <property type="gene ID" value="ENSCMIG00000015415.1"/>
</dbReference>
<dbReference type="InterPro" id="IPR003597">
    <property type="entry name" value="Ig_C1-set"/>
</dbReference>
<evidence type="ECO:0000256" key="1">
    <source>
        <dbReference type="ARBA" id="ARBA00023180"/>
    </source>
</evidence>
<dbReference type="Proteomes" id="UP000314986">
    <property type="component" value="Unassembled WGS sequence"/>
</dbReference>
<sequence length="98" mass="10807">ERSVHSVFQKPSPPFITLIQSSPEDIKMHKPVTAVCLISGFNPDKLKNGTFSTNSELTVPAREWSIGAVYTCQVSHEPTHTIIANNITKFSGRSHDNS</sequence>
<dbReference type="InterPro" id="IPR003006">
    <property type="entry name" value="Ig/MHC_CS"/>
</dbReference>
<evidence type="ECO:0000313" key="3">
    <source>
        <dbReference type="Ensembl" id="ENSCMIP00000036487.1"/>
    </source>
</evidence>
<dbReference type="Pfam" id="PF07654">
    <property type="entry name" value="C1-set"/>
    <property type="match status" value="1"/>
</dbReference>
<keyword evidence="4" id="KW-1185">Reference proteome</keyword>
<dbReference type="SUPFAM" id="SSF48726">
    <property type="entry name" value="Immunoglobulin"/>
    <property type="match status" value="1"/>
</dbReference>
<protein>
    <recommendedName>
        <fullName evidence="2">Immunoglobulin C1-set domain-containing protein</fullName>
    </recommendedName>
</protein>
<dbReference type="PROSITE" id="PS00290">
    <property type="entry name" value="IG_MHC"/>
    <property type="match status" value="1"/>
</dbReference>
<evidence type="ECO:0000313" key="4">
    <source>
        <dbReference type="Proteomes" id="UP000314986"/>
    </source>
</evidence>
<dbReference type="SMART" id="SM00407">
    <property type="entry name" value="IGc1"/>
    <property type="match status" value="1"/>
</dbReference>
<reference evidence="3" key="4">
    <citation type="submission" date="2025-08" db="UniProtKB">
        <authorList>
            <consortium name="Ensembl"/>
        </authorList>
    </citation>
    <scope>IDENTIFICATION</scope>
</reference>
<dbReference type="PANTHER" id="PTHR23411">
    <property type="entry name" value="TAPASIN"/>
    <property type="match status" value="1"/>
</dbReference>
<dbReference type="AlphaFoldDB" id="A0A4W3J380"/>
<dbReference type="InterPro" id="IPR013783">
    <property type="entry name" value="Ig-like_fold"/>
</dbReference>
<dbReference type="InterPro" id="IPR050380">
    <property type="entry name" value="Immune_Resp_Modulators"/>
</dbReference>
<feature type="domain" description="Immunoglobulin C1-set" evidence="2">
    <location>
        <begin position="31"/>
        <end position="82"/>
    </location>
</feature>
<accession>A0A4W3J380</accession>
<reference evidence="4" key="2">
    <citation type="journal article" date="2007" name="PLoS Biol.">
        <title>Survey sequencing and comparative analysis of the elephant shark (Callorhinchus milii) genome.</title>
        <authorList>
            <person name="Venkatesh B."/>
            <person name="Kirkness E.F."/>
            <person name="Loh Y.H."/>
            <person name="Halpern A.L."/>
            <person name="Lee A.P."/>
            <person name="Johnson J."/>
            <person name="Dandona N."/>
            <person name="Viswanathan L.D."/>
            <person name="Tay A."/>
            <person name="Venter J.C."/>
            <person name="Strausberg R.L."/>
            <person name="Brenner S."/>
        </authorList>
    </citation>
    <scope>NUCLEOTIDE SEQUENCE [LARGE SCALE GENOMIC DNA]</scope>
</reference>
<dbReference type="CDD" id="cd00098">
    <property type="entry name" value="IgC1"/>
    <property type="match status" value="1"/>
</dbReference>
<dbReference type="InParanoid" id="A0A4W3J380"/>
<reference evidence="4" key="1">
    <citation type="journal article" date="2006" name="Science">
        <title>Ancient noncoding elements conserved in the human genome.</title>
        <authorList>
            <person name="Venkatesh B."/>
            <person name="Kirkness E.F."/>
            <person name="Loh Y.H."/>
            <person name="Halpern A.L."/>
            <person name="Lee A.P."/>
            <person name="Johnson J."/>
            <person name="Dandona N."/>
            <person name="Viswanathan L.D."/>
            <person name="Tay A."/>
            <person name="Venter J.C."/>
            <person name="Strausberg R.L."/>
            <person name="Brenner S."/>
        </authorList>
    </citation>
    <scope>NUCLEOTIDE SEQUENCE [LARGE SCALE GENOMIC DNA]</scope>
</reference>
<organism evidence="3 4">
    <name type="scientific">Callorhinchus milii</name>
    <name type="common">Ghost shark</name>
    <dbReference type="NCBI Taxonomy" id="7868"/>
    <lineage>
        <taxon>Eukaryota</taxon>
        <taxon>Metazoa</taxon>
        <taxon>Chordata</taxon>
        <taxon>Craniata</taxon>
        <taxon>Vertebrata</taxon>
        <taxon>Chondrichthyes</taxon>
        <taxon>Holocephali</taxon>
        <taxon>Chimaeriformes</taxon>
        <taxon>Callorhinchidae</taxon>
        <taxon>Callorhinchus</taxon>
    </lineage>
</organism>
<name>A0A4W3J380_CALMI</name>
<reference evidence="3" key="5">
    <citation type="submission" date="2025-09" db="UniProtKB">
        <authorList>
            <consortium name="Ensembl"/>
        </authorList>
    </citation>
    <scope>IDENTIFICATION</scope>
</reference>
<evidence type="ECO:0000259" key="2">
    <source>
        <dbReference type="SMART" id="SM00407"/>
    </source>
</evidence>
<keyword evidence="1" id="KW-0325">Glycoprotein</keyword>
<dbReference type="Gene3D" id="2.60.40.10">
    <property type="entry name" value="Immunoglobulins"/>
    <property type="match status" value="2"/>
</dbReference>
<dbReference type="GeneTree" id="ENSGT00970000195534"/>